<dbReference type="Proteomes" id="UP000317835">
    <property type="component" value="Chromosome"/>
</dbReference>
<protein>
    <submittedName>
        <fullName evidence="1">Uncharacterized protein</fullName>
    </submittedName>
</protein>
<proteinExistence type="predicted"/>
<name>A0A518H3S0_9BACT</name>
<evidence type="ECO:0000313" key="1">
    <source>
        <dbReference type="EMBL" id="QDV35452.1"/>
    </source>
</evidence>
<evidence type="ECO:0000313" key="2">
    <source>
        <dbReference type="Proteomes" id="UP000317835"/>
    </source>
</evidence>
<sequence length="129" mass="13977">MGRPRRRNIVGPLLLLATIAPVSGCKTTVRDFVSLDDSAAFNRARATGLDDEASDAVAIPALIAHLEDADAVVRLTSHESLRERTGRDFGYIPYGTPGERAAAVARWRSWWESQAVTPSGRRLPPGPGR</sequence>
<gene>
    <name evidence="1" type="ORF">ElP_33550</name>
</gene>
<dbReference type="OrthoDB" id="285401at2"/>
<reference evidence="1 2" key="1">
    <citation type="submission" date="2019-02" db="EMBL/GenBank/DDBJ databases">
        <title>Deep-cultivation of Planctomycetes and their phenomic and genomic characterization uncovers novel biology.</title>
        <authorList>
            <person name="Wiegand S."/>
            <person name="Jogler M."/>
            <person name="Boedeker C."/>
            <person name="Pinto D."/>
            <person name="Vollmers J."/>
            <person name="Rivas-Marin E."/>
            <person name="Kohn T."/>
            <person name="Peeters S.H."/>
            <person name="Heuer A."/>
            <person name="Rast P."/>
            <person name="Oberbeckmann S."/>
            <person name="Bunk B."/>
            <person name="Jeske O."/>
            <person name="Meyerdierks A."/>
            <person name="Storesund J.E."/>
            <person name="Kallscheuer N."/>
            <person name="Luecker S."/>
            <person name="Lage O.M."/>
            <person name="Pohl T."/>
            <person name="Merkel B.J."/>
            <person name="Hornburger P."/>
            <person name="Mueller R.-W."/>
            <person name="Bruemmer F."/>
            <person name="Labrenz M."/>
            <person name="Spormann A.M."/>
            <person name="Op den Camp H."/>
            <person name="Overmann J."/>
            <person name="Amann R."/>
            <person name="Jetten M.S.M."/>
            <person name="Mascher T."/>
            <person name="Medema M.H."/>
            <person name="Devos D.P."/>
            <person name="Kaster A.-K."/>
            <person name="Ovreas L."/>
            <person name="Rohde M."/>
            <person name="Galperin M.Y."/>
            <person name="Jogler C."/>
        </authorList>
    </citation>
    <scope>NUCLEOTIDE SEQUENCE [LARGE SCALE GENOMIC DNA]</scope>
    <source>
        <strain evidence="1 2">ElP</strain>
    </source>
</reference>
<dbReference type="AlphaFoldDB" id="A0A518H3S0"/>
<dbReference type="KEGG" id="tpla:ElP_33550"/>
<accession>A0A518H3S0</accession>
<keyword evidence="2" id="KW-1185">Reference proteome</keyword>
<dbReference type="RefSeq" id="WP_145271073.1">
    <property type="nucleotide sequence ID" value="NZ_CP036426.1"/>
</dbReference>
<dbReference type="EMBL" id="CP036426">
    <property type="protein sequence ID" value="QDV35452.1"/>
    <property type="molecule type" value="Genomic_DNA"/>
</dbReference>
<organism evidence="1 2">
    <name type="scientific">Tautonia plasticadhaerens</name>
    <dbReference type="NCBI Taxonomy" id="2527974"/>
    <lineage>
        <taxon>Bacteria</taxon>
        <taxon>Pseudomonadati</taxon>
        <taxon>Planctomycetota</taxon>
        <taxon>Planctomycetia</taxon>
        <taxon>Isosphaerales</taxon>
        <taxon>Isosphaeraceae</taxon>
        <taxon>Tautonia</taxon>
    </lineage>
</organism>